<dbReference type="RefSeq" id="WP_002865998.1">
    <property type="nucleotide sequence ID" value="NZ_AP028388.1"/>
</dbReference>
<proteinExistence type="predicted"/>
<dbReference type="EMBL" id="AACPCW010000030">
    <property type="protein sequence ID" value="EAL5415594.1"/>
    <property type="molecule type" value="Genomic_DNA"/>
</dbReference>
<feature type="coiled-coil region" evidence="1">
    <location>
        <begin position="410"/>
        <end position="437"/>
    </location>
</feature>
<evidence type="ECO:0000313" key="7">
    <source>
        <dbReference type="EMBL" id="EAK2040926.1"/>
    </source>
</evidence>
<evidence type="ECO:0000313" key="13">
    <source>
        <dbReference type="EMBL" id="EDA4791508.1"/>
    </source>
</evidence>
<feature type="signal peptide" evidence="3">
    <location>
        <begin position="1"/>
        <end position="23"/>
    </location>
</feature>
<name>A0A5T1SFE6_CAMJU</name>
<dbReference type="EMBL" id="AACBEL010000005">
    <property type="protein sequence ID" value="EAJ8418246.1"/>
    <property type="molecule type" value="Genomic_DNA"/>
</dbReference>
<dbReference type="SMART" id="SM00912">
    <property type="entry name" value="Haemagg_act"/>
    <property type="match status" value="1"/>
</dbReference>
<dbReference type="InterPro" id="IPR011050">
    <property type="entry name" value="Pectin_lyase_fold/virulence"/>
</dbReference>
<evidence type="ECO:0000313" key="5">
    <source>
        <dbReference type="EMBL" id="EAJ8418246.1"/>
    </source>
</evidence>
<dbReference type="EMBL" id="AAKCUB010000023">
    <property type="protein sequence ID" value="ECQ7561121.1"/>
    <property type="molecule type" value="Genomic_DNA"/>
</dbReference>
<dbReference type="InterPro" id="IPR012334">
    <property type="entry name" value="Pectin_lyas_fold"/>
</dbReference>
<evidence type="ECO:0000313" key="8">
    <source>
        <dbReference type="EMBL" id="EAK6133893.1"/>
    </source>
</evidence>
<dbReference type="EMBL" id="AACHSJ010000001">
    <property type="protein sequence ID" value="EAK6133893.1"/>
    <property type="molecule type" value="Genomic_DNA"/>
</dbReference>
<dbReference type="OMA" id="VAHHDEN"/>
<dbReference type="EMBL" id="AALHBX010000027">
    <property type="protein sequence ID" value="ECZ5738788.1"/>
    <property type="molecule type" value="Genomic_DNA"/>
</dbReference>
<feature type="chain" id="PRO_5042724405" evidence="3">
    <location>
        <begin position="24"/>
        <end position="567"/>
    </location>
</feature>
<gene>
    <name evidence="9" type="ORF">AA929_07240</name>
    <name evidence="8" type="ORF">B6M74_00220</name>
    <name evidence="5" type="ORF">BKI68_03775</name>
    <name evidence="6" type="ORF">BLL34_05555</name>
    <name evidence="7" type="ORF">BTS81_08395</name>
    <name evidence="10" type="ORF">CJS35_09010</name>
    <name evidence="11" type="ORF">F0Y55_07880</name>
    <name evidence="12" type="ORF">F8Y55_09305</name>
    <name evidence="13" type="ORF">F9U35_00755</name>
</gene>
<evidence type="ECO:0000313" key="12">
    <source>
        <dbReference type="EMBL" id="ECZ5738788.1"/>
    </source>
</evidence>
<accession>A0A5T1SFE6</accession>
<evidence type="ECO:0000256" key="2">
    <source>
        <dbReference type="SAM" id="MobiDB-lite"/>
    </source>
</evidence>
<evidence type="ECO:0000256" key="3">
    <source>
        <dbReference type="SAM" id="SignalP"/>
    </source>
</evidence>
<dbReference type="NCBIfam" id="TIGR01901">
    <property type="entry name" value="adhes_NPXG"/>
    <property type="match status" value="1"/>
</dbReference>
<evidence type="ECO:0000313" key="10">
    <source>
        <dbReference type="EMBL" id="EAL5415594.1"/>
    </source>
</evidence>
<sequence>MKKLNKLSLSLVVGSLLFTQSYALPSGGKFTHGTSGSISVSGGTMNISGSKTNSVIQWGGGFNIANGETVNFKGNGYNYLNIVYGSKSSHIDGTLEGGTNNIFLINPNGIVVGKDGSINANRVFLSASSIGDKEMKEFAKDGKISAFEGNPLTTASPVIKSNAGNVINLGTITAGERVVMVGNQVSNMKYGSTDYGKFIFTNKKEQSNTVYLDVYSNDIFVIRGPASNTIKKEDSVMLSIRPNKGSTGPGGDPTDTIGYKETSDLVAKDNISNEVLNSIFNDLKFNSSVDISDLSKFYKDGKILTADELTSINQSMDFITALYGQTQDSNNATFANALKEVLGNSYGNLGKANQAIIKTKEILSQIPKITEQQKNIQKAYDQAVDAYNEAVKKYNAALSGVTGSNASETITALKTVLDKAYNDLKNAEANLESTTASNNSSLKSSNETLASVSIDGYKLTVNGEYLADYKTVNKPNDNNSGSNNGNDGTDSGDINNGNNNGSNNNPNDTIGQQEPDIATALLMQTTDEDPNINEDDKQASIDEASTQESGNACIVSDNFKAGNPCSR</sequence>
<dbReference type="EMBL" id="AALKFF010000001">
    <property type="protein sequence ID" value="EDA4791508.1"/>
    <property type="molecule type" value="Genomic_DNA"/>
</dbReference>
<dbReference type="Proteomes" id="UP000421425">
    <property type="component" value="Unassembled WGS sequence"/>
</dbReference>
<dbReference type="EMBL" id="AACOZQ010000008">
    <property type="protein sequence ID" value="EAL5338420.1"/>
    <property type="molecule type" value="Genomic_DNA"/>
</dbReference>
<feature type="domain" description="Filamentous haemagglutinin FhaB/tRNA nuclease CdiA-like TPS" evidence="4">
    <location>
        <begin position="21"/>
        <end position="134"/>
    </location>
</feature>
<dbReference type="Gene3D" id="2.160.20.10">
    <property type="entry name" value="Single-stranded right-handed beta-helix, Pectin lyase-like"/>
    <property type="match status" value="1"/>
</dbReference>
<dbReference type="InterPro" id="IPR008638">
    <property type="entry name" value="FhaB/CdiA-like_TPS"/>
</dbReference>
<evidence type="ECO:0000259" key="4">
    <source>
        <dbReference type="SMART" id="SM00912"/>
    </source>
</evidence>
<reference evidence="9" key="2">
    <citation type="submission" date="2018-06" db="EMBL/GenBank/DDBJ databases">
        <authorList>
            <consortium name="PulseNet: The National Subtyping Network for Foodborne Disease Surveillance"/>
            <person name="Tarr C.L."/>
            <person name="Trees E."/>
            <person name="Katz L.S."/>
            <person name="Carleton-Romer H.A."/>
            <person name="Stroika S."/>
            <person name="Kucerova Z."/>
            <person name="Roache K.F."/>
            <person name="Sabol A.L."/>
            <person name="Besser J."/>
            <person name="Gerner-Smidt P."/>
        </authorList>
    </citation>
    <scope>NUCLEOTIDE SEQUENCE</scope>
    <source>
        <strain evidence="9">PNUSAC000074</strain>
        <strain evidence="6">PNUSAC000996</strain>
        <strain evidence="7">PNUSAC001145</strain>
        <strain evidence="8">PNUSAC001686</strain>
        <strain evidence="10">PNUSAC002578</strain>
        <strain evidence="12 14">PNUSAC012091</strain>
    </source>
</reference>
<evidence type="ECO:0000256" key="1">
    <source>
        <dbReference type="SAM" id="Coils"/>
    </source>
</evidence>
<feature type="compositionally biased region" description="Low complexity" evidence="2">
    <location>
        <begin position="475"/>
        <end position="511"/>
    </location>
</feature>
<dbReference type="AlphaFoldDB" id="A0A5T1SFE6"/>
<dbReference type="Pfam" id="PF05860">
    <property type="entry name" value="TPS"/>
    <property type="match status" value="1"/>
</dbReference>
<protein>
    <submittedName>
        <fullName evidence="9">Filamentous hemagglutinin N-terminal domain-containing protein</fullName>
    </submittedName>
</protein>
<keyword evidence="3" id="KW-0732">Signal</keyword>
<dbReference type="EMBL" id="AACEGE010000014">
    <property type="protein sequence ID" value="EAK2040926.1"/>
    <property type="molecule type" value="Genomic_DNA"/>
</dbReference>
<dbReference type="EMBL" id="AACBEP010000013">
    <property type="protein sequence ID" value="EAJ8428817.1"/>
    <property type="molecule type" value="Genomic_DNA"/>
</dbReference>
<organism evidence="9">
    <name type="scientific">Campylobacter jejuni</name>
    <dbReference type="NCBI Taxonomy" id="197"/>
    <lineage>
        <taxon>Bacteria</taxon>
        <taxon>Pseudomonadati</taxon>
        <taxon>Campylobacterota</taxon>
        <taxon>Epsilonproteobacteria</taxon>
        <taxon>Campylobacterales</taxon>
        <taxon>Campylobacteraceae</taxon>
        <taxon>Campylobacter</taxon>
    </lineage>
</organism>
<reference evidence="5" key="1">
    <citation type="submission" date="2018-05" db="EMBL/GenBank/DDBJ databases">
        <authorList>
            <consortium name="NARMS: The National Antimicrobial Resistance Monitoring System"/>
        </authorList>
    </citation>
    <scope>NUCLEOTIDE SEQUENCE</scope>
    <source>
        <strain evidence="11">FSIS11924309</strain>
        <strain evidence="5">FSIS1607835</strain>
    </source>
</reference>
<evidence type="ECO:0000313" key="6">
    <source>
        <dbReference type="EMBL" id="EAJ8428817.1"/>
    </source>
</evidence>
<dbReference type="SUPFAM" id="SSF51126">
    <property type="entry name" value="Pectin lyase-like"/>
    <property type="match status" value="1"/>
</dbReference>
<evidence type="ECO:0000313" key="11">
    <source>
        <dbReference type="EMBL" id="ECQ7561121.1"/>
    </source>
</evidence>
<comment type="caution">
    <text evidence="9">The sequence shown here is derived from an EMBL/GenBank/DDBJ whole genome shotgun (WGS) entry which is preliminary data.</text>
</comment>
<reference evidence="13" key="3">
    <citation type="submission" date="2019-10" db="EMBL/GenBank/DDBJ databases">
        <authorList>
            <person name="Ashton P.M."/>
            <person name="Dallman T."/>
            <person name="Nair S."/>
            <person name="De Pinna E."/>
            <person name="Peters T."/>
            <person name="Grant K."/>
        </authorList>
    </citation>
    <scope>NUCLEOTIDE SEQUENCE</scope>
    <source>
        <strain evidence="13">810237</strain>
    </source>
</reference>
<evidence type="ECO:0000313" key="9">
    <source>
        <dbReference type="EMBL" id="EAL5338420.1"/>
    </source>
</evidence>
<keyword evidence="1" id="KW-0175">Coiled coil</keyword>
<feature type="region of interest" description="Disordered" evidence="2">
    <location>
        <begin position="528"/>
        <end position="567"/>
    </location>
</feature>
<feature type="region of interest" description="Disordered" evidence="2">
    <location>
        <begin position="471"/>
        <end position="512"/>
    </location>
</feature>
<evidence type="ECO:0000313" key="14">
    <source>
        <dbReference type="Proteomes" id="UP000421425"/>
    </source>
</evidence>